<gene>
    <name evidence="2" type="ORF">NCAV_1532</name>
</gene>
<dbReference type="InterPro" id="IPR037523">
    <property type="entry name" value="VOC_core"/>
</dbReference>
<evidence type="ECO:0000313" key="2">
    <source>
        <dbReference type="EMBL" id="SPC34697.1"/>
    </source>
</evidence>
<evidence type="ECO:0000313" key="3">
    <source>
        <dbReference type="Proteomes" id="UP000236248"/>
    </source>
</evidence>
<dbReference type="InterPro" id="IPR052164">
    <property type="entry name" value="Anthracycline_SecMetBiosynth"/>
</dbReference>
<keyword evidence="3" id="KW-1185">Reference proteome</keyword>
<dbReference type="Gene3D" id="3.10.180.10">
    <property type="entry name" value="2,3-Dihydroxybiphenyl 1,2-Dioxygenase, domain 1"/>
    <property type="match status" value="1"/>
</dbReference>
<dbReference type="Pfam" id="PF01037">
    <property type="entry name" value="AsnC_trans_reg"/>
    <property type="match status" value="1"/>
</dbReference>
<keyword evidence="2" id="KW-0560">Oxidoreductase</keyword>
<protein>
    <submittedName>
        <fullName evidence="2">Glyoxalase/bleomycin resistance protein/dioxygenase (Modular protein)</fullName>
    </submittedName>
</protein>
<dbReference type="InterPro" id="IPR011008">
    <property type="entry name" value="Dimeric_a/b-barrel"/>
</dbReference>
<dbReference type="CDD" id="cd06587">
    <property type="entry name" value="VOC"/>
    <property type="match status" value="1"/>
</dbReference>
<feature type="domain" description="VOC" evidence="1">
    <location>
        <begin position="82"/>
        <end position="190"/>
    </location>
</feature>
<dbReference type="PANTHER" id="PTHR33993">
    <property type="entry name" value="GLYOXALASE-RELATED"/>
    <property type="match status" value="1"/>
</dbReference>
<dbReference type="SUPFAM" id="SSF54909">
    <property type="entry name" value="Dimeric alpha+beta barrel"/>
    <property type="match status" value="1"/>
</dbReference>
<keyword evidence="2" id="KW-0223">Dioxygenase</keyword>
<dbReference type="InterPro" id="IPR019887">
    <property type="entry name" value="Tscrpt_reg_AsnC/Lrp_C"/>
</dbReference>
<dbReference type="AlphaFoldDB" id="A0A2K5ASU9"/>
<dbReference type="KEGG" id="ncv:NCAV_1532"/>
<dbReference type="RefSeq" id="WP_103286693.1">
    <property type="nucleotide sequence ID" value="NZ_LT981265.1"/>
</dbReference>
<dbReference type="Proteomes" id="UP000236248">
    <property type="component" value="Chromosome NCAV"/>
</dbReference>
<dbReference type="EMBL" id="LT981265">
    <property type="protein sequence ID" value="SPC34697.1"/>
    <property type="molecule type" value="Genomic_DNA"/>
</dbReference>
<reference evidence="3" key="1">
    <citation type="submission" date="2018-01" db="EMBL/GenBank/DDBJ databases">
        <authorList>
            <person name="Kerou L M."/>
        </authorList>
    </citation>
    <scope>NUCLEOTIDE SEQUENCE [LARGE SCALE GENOMIC DNA]</scope>
    <source>
        <strain evidence="3">SCU2</strain>
    </source>
</reference>
<dbReference type="PROSITE" id="PS51819">
    <property type="entry name" value="VOC"/>
    <property type="match status" value="1"/>
</dbReference>
<dbReference type="InterPro" id="IPR004360">
    <property type="entry name" value="Glyas_Fos-R_dOase_dom"/>
</dbReference>
<dbReference type="Pfam" id="PF00903">
    <property type="entry name" value="Glyoxalase"/>
    <property type="match status" value="1"/>
</dbReference>
<dbReference type="InterPro" id="IPR029068">
    <property type="entry name" value="Glyas_Bleomycin-R_OHBP_Dase"/>
</dbReference>
<name>A0A2K5ASU9_9ARCH</name>
<dbReference type="Gene3D" id="3.30.70.920">
    <property type="match status" value="1"/>
</dbReference>
<evidence type="ECO:0000259" key="1">
    <source>
        <dbReference type="PROSITE" id="PS51819"/>
    </source>
</evidence>
<dbReference type="GeneID" id="41595523"/>
<sequence>MLTAYILVNTESGAERSILDRLKRLPQVRESNAVLGSYDVFAKVECYDMLELNRVVTLIRSIEGVKATNTLTVFQPSMLLRKVNAVILLVSDMSRSKEFYGSVLGLKLKFESPDWVEFLKDGAVLALHPSKARVSNEGAMLSFITSDIKYVRERLRSMNVKFYADVQEDEKGKYMVVEDPDGYRIAIVEPKVKEEAPATGYYGFAPV</sequence>
<dbReference type="GO" id="GO:0051213">
    <property type="term" value="F:dioxygenase activity"/>
    <property type="evidence" value="ECO:0007669"/>
    <property type="project" value="UniProtKB-KW"/>
</dbReference>
<organism evidence="2 3">
    <name type="scientific">Candidatus Nitrosocaldus cavascurensis</name>
    <dbReference type="NCBI Taxonomy" id="2058097"/>
    <lineage>
        <taxon>Archaea</taxon>
        <taxon>Nitrososphaerota</taxon>
        <taxon>Nitrososphaeria</taxon>
        <taxon>Candidatus Nitrosocaldales</taxon>
        <taxon>Candidatus Nitrosocaldaceae</taxon>
        <taxon>Candidatus Nitrosocaldus</taxon>
    </lineage>
</organism>
<accession>A0A2K5ASU9</accession>
<proteinExistence type="predicted"/>
<dbReference type="SUPFAM" id="SSF54593">
    <property type="entry name" value="Glyoxalase/Bleomycin resistance protein/Dihydroxybiphenyl dioxygenase"/>
    <property type="match status" value="1"/>
</dbReference>